<dbReference type="EMBL" id="BMNZ01000015">
    <property type="protein sequence ID" value="GGN10483.1"/>
    <property type="molecule type" value="Genomic_DNA"/>
</dbReference>
<proteinExistence type="predicted"/>
<name>A0ABQ2IGG1_9MICO</name>
<dbReference type="Proteomes" id="UP000623461">
    <property type="component" value="Unassembled WGS sequence"/>
</dbReference>
<feature type="transmembrane region" description="Helical" evidence="1">
    <location>
        <begin position="6"/>
        <end position="27"/>
    </location>
</feature>
<protein>
    <submittedName>
        <fullName evidence="2">Uncharacterized protein</fullName>
    </submittedName>
</protein>
<sequence>MTSQGWTVIVGVAGLVVGWLVGGYQRITEKLIEERRDALAKLLEAADDEHASPGTSGGDLTKAVARAELVCSPQMAGSGLIRTLAGSVSRPSFDEVRPRFLTAARADGSTVSIFARAAWWWWHRHSLVPPRQPASNEQP</sequence>
<evidence type="ECO:0000313" key="2">
    <source>
        <dbReference type="EMBL" id="GGN10483.1"/>
    </source>
</evidence>
<dbReference type="RefSeq" id="WP_030203861.1">
    <property type="nucleotide sequence ID" value="NZ_BMNZ01000015.1"/>
</dbReference>
<evidence type="ECO:0000256" key="1">
    <source>
        <dbReference type="SAM" id="Phobius"/>
    </source>
</evidence>
<accession>A0ABQ2IGG1</accession>
<evidence type="ECO:0000313" key="3">
    <source>
        <dbReference type="Proteomes" id="UP000623461"/>
    </source>
</evidence>
<reference evidence="3" key="1">
    <citation type="journal article" date="2019" name="Int. J. Syst. Evol. Microbiol.">
        <title>The Global Catalogue of Microorganisms (GCM) 10K type strain sequencing project: providing services to taxonomists for standard genome sequencing and annotation.</title>
        <authorList>
            <consortium name="The Broad Institute Genomics Platform"/>
            <consortium name="The Broad Institute Genome Sequencing Center for Infectious Disease"/>
            <person name="Wu L."/>
            <person name="Ma J."/>
        </authorList>
    </citation>
    <scope>NUCLEOTIDE SEQUENCE [LARGE SCALE GENOMIC DNA]</scope>
    <source>
        <strain evidence="3">JCM 1365</strain>
    </source>
</reference>
<keyword evidence="1" id="KW-0812">Transmembrane</keyword>
<keyword evidence="1" id="KW-1133">Transmembrane helix</keyword>
<organism evidence="2 3">
    <name type="scientific">Terrabacter tumescens</name>
    <dbReference type="NCBI Taxonomy" id="60443"/>
    <lineage>
        <taxon>Bacteria</taxon>
        <taxon>Bacillati</taxon>
        <taxon>Actinomycetota</taxon>
        <taxon>Actinomycetes</taxon>
        <taxon>Micrococcales</taxon>
        <taxon>Intrasporangiaceae</taxon>
        <taxon>Terrabacter</taxon>
    </lineage>
</organism>
<keyword evidence="1" id="KW-0472">Membrane</keyword>
<keyword evidence="3" id="KW-1185">Reference proteome</keyword>
<comment type="caution">
    <text evidence="2">The sequence shown here is derived from an EMBL/GenBank/DDBJ whole genome shotgun (WGS) entry which is preliminary data.</text>
</comment>
<gene>
    <name evidence="2" type="ORF">GCM10009721_43140</name>
</gene>